<dbReference type="Gene3D" id="3.40.366.10">
    <property type="entry name" value="Malonyl-Coenzyme A Acyl Carrier Protein, domain 2"/>
    <property type="match status" value="1"/>
</dbReference>
<dbReference type="AlphaFoldDB" id="A0A382GBZ0"/>
<dbReference type="PANTHER" id="PTHR42681:SF1">
    <property type="entry name" value="MALONYL-COA-ACYL CARRIER PROTEIN TRANSACYLASE, MITOCHONDRIAL"/>
    <property type="match status" value="1"/>
</dbReference>
<dbReference type="EC" id="2.3.1.39" evidence="1"/>
<dbReference type="SUPFAM" id="SSF52151">
    <property type="entry name" value="FabD/lysophospholipase-like"/>
    <property type="match status" value="1"/>
</dbReference>
<protein>
    <recommendedName>
        <fullName evidence="1">[acyl-carrier-protein] S-malonyltransferase</fullName>
        <ecNumber evidence="1">2.3.1.39</ecNumber>
    </recommendedName>
</protein>
<dbReference type="InterPro" id="IPR016035">
    <property type="entry name" value="Acyl_Trfase/lysoPLipase"/>
</dbReference>
<comment type="catalytic activity">
    <reaction evidence="4">
        <text>holo-[ACP] + malonyl-CoA = malonyl-[ACP] + CoA</text>
        <dbReference type="Rhea" id="RHEA:41792"/>
        <dbReference type="Rhea" id="RHEA-COMP:9623"/>
        <dbReference type="Rhea" id="RHEA-COMP:9685"/>
        <dbReference type="ChEBI" id="CHEBI:57287"/>
        <dbReference type="ChEBI" id="CHEBI:57384"/>
        <dbReference type="ChEBI" id="CHEBI:64479"/>
        <dbReference type="ChEBI" id="CHEBI:78449"/>
        <dbReference type="EC" id="2.3.1.39"/>
    </reaction>
</comment>
<name>A0A382GBZ0_9ZZZZ</name>
<evidence type="ECO:0000256" key="4">
    <source>
        <dbReference type="ARBA" id="ARBA00048462"/>
    </source>
</evidence>
<dbReference type="Pfam" id="PF00698">
    <property type="entry name" value="Acyl_transf_1"/>
    <property type="match status" value="1"/>
</dbReference>
<accession>A0A382GBZ0</accession>
<evidence type="ECO:0000256" key="3">
    <source>
        <dbReference type="ARBA" id="ARBA00023315"/>
    </source>
</evidence>
<keyword evidence="3" id="KW-0012">Acyltransferase</keyword>
<dbReference type="EMBL" id="UINC01054516">
    <property type="protein sequence ID" value="SVB72325.1"/>
    <property type="molecule type" value="Genomic_DNA"/>
</dbReference>
<reference evidence="6" key="1">
    <citation type="submission" date="2018-05" db="EMBL/GenBank/DDBJ databases">
        <authorList>
            <person name="Lanie J.A."/>
            <person name="Ng W.-L."/>
            <person name="Kazmierczak K.M."/>
            <person name="Andrzejewski T.M."/>
            <person name="Davidsen T.M."/>
            <person name="Wayne K.J."/>
            <person name="Tettelin H."/>
            <person name="Glass J.I."/>
            <person name="Rusch D."/>
            <person name="Podicherti R."/>
            <person name="Tsui H.-C.T."/>
            <person name="Winkler M.E."/>
        </authorList>
    </citation>
    <scope>NUCLEOTIDE SEQUENCE</scope>
</reference>
<dbReference type="GO" id="GO:0004314">
    <property type="term" value="F:[acyl-carrier-protein] S-malonyltransferase activity"/>
    <property type="evidence" value="ECO:0007669"/>
    <property type="project" value="UniProtKB-EC"/>
</dbReference>
<dbReference type="GO" id="GO:0006633">
    <property type="term" value="P:fatty acid biosynthetic process"/>
    <property type="evidence" value="ECO:0007669"/>
    <property type="project" value="TreeGrafter"/>
</dbReference>
<feature type="domain" description="Malonyl-CoA:ACP transacylase (MAT)" evidence="5">
    <location>
        <begin position="5"/>
        <end position="134"/>
    </location>
</feature>
<proteinExistence type="predicted"/>
<evidence type="ECO:0000313" key="6">
    <source>
        <dbReference type="EMBL" id="SVB72325.1"/>
    </source>
</evidence>
<keyword evidence="2" id="KW-0808">Transferase</keyword>
<organism evidence="6">
    <name type="scientific">marine metagenome</name>
    <dbReference type="NCBI Taxonomy" id="408172"/>
    <lineage>
        <taxon>unclassified sequences</taxon>
        <taxon>metagenomes</taxon>
        <taxon>ecological metagenomes</taxon>
    </lineage>
</organism>
<dbReference type="InterPro" id="IPR050858">
    <property type="entry name" value="Mal-CoA-ACP_Trans/PKS_FabD"/>
</dbReference>
<evidence type="ECO:0000259" key="5">
    <source>
        <dbReference type="Pfam" id="PF00698"/>
    </source>
</evidence>
<dbReference type="InterPro" id="IPR014043">
    <property type="entry name" value="Acyl_transferase_dom"/>
</dbReference>
<evidence type="ECO:0000256" key="1">
    <source>
        <dbReference type="ARBA" id="ARBA00013258"/>
    </source>
</evidence>
<sequence>MFSVIFPGQGSQSVGMTNVLYKKFNIVKELFDEADEVLDFSITKLILEGPKQELDQTKNTQPAIFLTSFAIFQLIKKEFSIDLNKAKFFAGHSLGEYTALACAGALNFAGTLKLLRIRGKAMQEAVPKGEGGMVVILGSDINTVEKIIEENKKKY</sequence>
<dbReference type="PANTHER" id="PTHR42681">
    <property type="entry name" value="MALONYL-COA-ACYL CARRIER PROTEIN TRANSACYLASE, MITOCHONDRIAL"/>
    <property type="match status" value="1"/>
</dbReference>
<dbReference type="InterPro" id="IPR001227">
    <property type="entry name" value="Ac_transferase_dom_sf"/>
</dbReference>
<dbReference type="Gene3D" id="3.30.70.250">
    <property type="entry name" value="Malonyl-CoA ACP transacylase, ACP-binding"/>
    <property type="match status" value="1"/>
</dbReference>
<feature type="non-terminal residue" evidence="6">
    <location>
        <position position="155"/>
    </location>
</feature>
<evidence type="ECO:0000256" key="2">
    <source>
        <dbReference type="ARBA" id="ARBA00022679"/>
    </source>
</evidence>
<gene>
    <name evidence="6" type="ORF">METZ01_LOCUS225179</name>
</gene>